<feature type="transmembrane region" description="Helical" evidence="1">
    <location>
        <begin position="7"/>
        <end position="29"/>
    </location>
</feature>
<name>A0A1F5HLC2_9BACT</name>
<reference evidence="3 4" key="1">
    <citation type="journal article" date="2016" name="Nat. Commun.">
        <title>Thousands of microbial genomes shed light on interconnected biogeochemical processes in an aquifer system.</title>
        <authorList>
            <person name="Anantharaman K."/>
            <person name="Brown C.T."/>
            <person name="Hug L.A."/>
            <person name="Sharon I."/>
            <person name="Castelle C.J."/>
            <person name="Probst A.J."/>
            <person name="Thomas B.C."/>
            <person name="Singh A."/>
            <person name="Wilkins M.J."/>
            <person name="Karaoz U."/>
            <person name="Brodie E.L."/>
            <person name="Williams K.H."/>
            <person name="Hubbard S.S."/>
            <person name="Banfield J.F."/>
        </authorList>
    </citation>
    <scope>NUCLEOTIDE SEQUENCE [LARGE SCALE GENOMIC DNA]</scope>
</reference>
<keyword evidence="1" id="KW-0812">Transmembrane</keyword>
<dbReference type="STRING" id="1797727.A3B51_00500"/>
<keyword evidence="1" id="KW-1133">Transmembrane helix</keyword>
<dbReference type="SUPFAM" id="SSF88723">
    <property type="entry name" value="PIN domain-like"/>
    <property type="match status" value="1"/>
</dbReference>
<gene>
    <name evidence="3" type="ORF">A3B51_00500</name>
</gene>
<dbReference type="Proteomes" id="UP000176780">
    <property type="component" value="Unassembled WGS sequence"/>
</dbReference>
<evidence type="ECO:0000256" key="1">
    <source>
        <dbReference type="SAM" id="Phobius"/>
    </source>
</evidence>
<evidence type="ECO:0000313" key="3">
    <source>
        <dbReference type="EMBL" id="OGE04946.1"/>
    </source>
</evidence>
<feature type="transmembrane region" description="Helical" evidence="1">
    <location>
        <begin position="94"/>
        <end position="113"/>
    </location>
</feature>
<organism evidence="3 4">
    <name type="scientific">Candidatus Curtissbacteria bacterium RIFCSPLOWO2_01_FULL_41_18</name>
    <dbReference type="NCBI Taxonomy" id="1797727"/>
    <lineage>
        <taxon>Bacteria</taxon>
        <taxon>Candidatus Curtissiibacteriota</taxon>
    </lineage>
</organism>
<sequence length="142" mass="16326">MAQKIKVFVDSDVIISSQISNLGAAYFLLNKTDLKLYMSNLSLIELMDVTKKLKIETSRLVSFVKKRFNQVNLEEDFKELKRQFNDYTNDPEDIHVVAGAALAGVDFLLTYNMKDYKIDKIKKDLNLICLAPAQLLQYLRSL</sequence>
<accession>A0A1F5HLC2</accession>
<dbReference type="EMBL" id="MFBQ01000015">
    <property type="protein sequence ID" value="OGE04946.1"/>
    <property type="molecule type" value="Genomic_DNA"/>
</dbReference>
<proteinExistence type="predicted"/>
<evidence type="ECO:0000259" key="2">
    <source>
        <dbReference type="Pfam" id="PF13470"/>
    </source>
</evidence>
<dbReference type="AlphaFoldDB" id="A0A1F5HLC2"/>
<keyword evidence="1" id="KW-0472">Membrane</keyword>
<comment type="caution">
    <text evidence="3">The sequence shown here is derived from an EMBL/GenBank/DDBJ whole genome shotgun (WGS) entry which is preliminary data.</text>
</comment>
<dbReference type="Pfam" id="PF13470">
    <property type="entry name" value="PIN_3"/>
    <property type="match status" value="1"/>
</dbReference>
<protein>
    <recommendedName>
        <fullName evidence="2">PIN domain-containing protein</fullName>
    </recommendedName>
</protein>
<evidence type="ECO:0000313" key="4">
    <source>
        <dbReference type="Proteomes" id="UP000176780"/>
    </source>
</evidence>
<feature type="domain" description="PIN" evidence="2">
    <location>
        <begin position="6"/>
        <end position="113"/>
    </location>
</feature>
<dbReference type="InterPro" id="IPR029060">
    <property type="entry name" value="PIN-like_dom_sf"/>
</dbReference>
<dbReference type="InterPro" id="IPR002716">
    <property type="entry name" value="PIN_dom"/>
</dbReference>